<gene>
    <name evidence="2" type="ORF">LVJ94_04755</name>
</gene>
<feature type="transmembrane region" description="Helical" evidence="1">
    <location>
        <begin position="48"/>
        <end position="66"/>
    </location>
</feature>
<keyword evidence="1" id="KW-0472">Membrane</keyword>
<evidence type="ECO:0008006" key="4">
    <source>
        <dbReference type="Google" id="ProtNLM"/>
    </source>
</evidence>
<keyword evidence="3" id="KW-1185">Reference proteome</keyword>
<name>A0ABZ2LAF3_9BACT</name>
<dbReference type="RefSeq" id="WP_394836203.1">
    <property type="nucleotide sequence ID" value="NZ_CP089929.1"/>
</dbReference>
<reference evidence="2" key="1">
    <citation type="submission" date="2021-12" db="EMBL/GenBank/DDBJ databases">
        <title>Discovery of the Pendulisporaceae a myxobacterial family with distinct sporulation behavior and unique specialized metabolism.</title>
        <authorList>
            <person name="Garcia R."/>
            <person name="Popoff A."/>
            <person name="Bader C.D."/>
            <person name="Loehr J."/>
            <person name="Walesch S."/>
            <person name="Walt C."/>
            <person name="Boldt J."/>
            <person name="Bunk B."/>
            <person name="Haeckl F.J.F.P.J."/>
            <person name="Gunesch A.P."/>
            <person name="Birkelbach J."/>
            <person name="Nuebel U."/>
            <person name="Pietschmann T."/>
            <person name="Bach T."/>
            <person name="Mueller R."/>
        </authorList>
    </citation>
    <scope>NUCLEOTIDE SEQUENCE</scope>
    <source>
        <strain evidence="2">MSr11367</strain>
    </source>
</reference>
<dbReference type="Proteomes" id="UP001374803">
    <property type="component" value="Chromosome"/>
</dbReference>
<accession>A0ABZ2LAF3</accession>
<feature type="transmembrane region" description="Helical" evidence="1">
    <location>
        <begin position="204"/>
        <end position="222"/>
    </location>
</feature>
<evidence type="ECO:0000313" key="2">
    <source>
        <dbReference type="EMBL" id="WXB06554.1"/>
    </source>
</evidence>
<feature type="transmembrane region" description="Helical" evidence="1">
    <location>
        <begin position="131"/>
        <end position="152"/>
    </location>
</feature>
<sequence>MQALAQVPLARLTRSPWAWLPVVFWSAVAIVVAFGARSMGGSGGVDRALLGGFGSVAVPLLSFAIVGTTVSSDSLKTAIRPVVAFGASPAHAVLATVLTSMLASAVLSSILGIVVVLVAGSAHTASDLVSAFWIGALGGACYASWFSFGATFGQRGTGRATLLVLDYVFGASSGGTVSAIALVTPRGNVQSLLGGVSPSEVSQRTSSVALVLLTAACLLFTLRRTRNV</sequence>
<dbReference type="EMBL" id="CP089983">
    <property type="protein sequence ID" value="WXB06554.1"/>
    <property type="molecule type" value="Genomic_DNA"/>
</dbReference>
<organism evidence="2 3">
    <name type="scientific">Pendulispora rubella</name>
    <dbReference type="NCBI Taxonomy" id="2741070"/>
    <lineage>
        <taxon>Bacteria</taxon>
        <taxon>Pseudomonadati</taxon>
        <taxon>Myxococcota</taxon>
        <taxon>Myxococcia</taxon>
        <taxon>Myxococcales</taxon>
        <taxon>Sorangiineae</taxon>
        <taxon>Pendulisporaceae</taxon>
        <taxon>Pendulispora</taxon>
    </lineage>
</organism>
<keyword evidence="1" id="KW-0812">Transmembrane</keyword>
<evidence type="ECO:0000313" key="3">
    <source>
        <dbReference type="Proteomes" id="UP001374803"/>
    </source>
</evidence>
<feature type="transmembrane region" description="Helical" evidence="1">
    <location>
        <begin position="164"/>
        <end position="184"/>
    </location>
</feature>
<keyword evidence="1" id="KW-1133">Transmembrane helix</keyword>
<evidence type="ECO:0000256" key="1">
    <source>
        <dbReference type="SAM" id="Phobius"/>
    </source>
</evidence>
<proteinExistence type="predicted"/>
<feature type="transmembrane region" description="Helical" evidence="1">
    <location>
        <begin position="17"/>
        <end position="36"/>
    </location>
</feature>
<protein>
    <recommendedName>
        <fullName evidence="4">ABC transporter permease</fullName>
    </recommendedName>
</protein>